<organism evidence="3 4">
    <name type="scientific">Emericellopsis atlantica</name>
    <dbReference type="NCBI Taxonomy" id="2614577"/>
    <lineage>
        <taxon>Eukaryota</taxon>
        <taxon>Fungi</taxon>
        <taxon>Dikarya</taxon>
        <taxon>Ascomycota</taxon>
        <taxon>Pezizomycotina</taxon>
        <taxon>Sordariomycetes</taxon>
        <taxon>Hypocreomycetidae</taxon>
        <taxon>Hypocreales</taxon>
        <taxon>Bionectriaceae</taxon>
        <taxon>Emericellopsis</taxon>
    </lineage>
</organism>
<evidence type="ECO:0000256" key="1">
    <source>
        <dbReference type="SAM" id="Coils"/>
    </source>
</evidence>
<evidence type="ECO:0000313" key="4">
    <source>
        <dbReference type="Proteomes" id="UP000887229"/>
    </source>
</evidence>
<feature type="coiled-coil region" evidence="1">
    <location>
        <begin position="227"/>
        <end position="303"/>
    </location>
</feature>
<name>A0A9P7ZS74_9HYPO</name>
<evidence type="ECO:0000313" key="3">
    <source>
        <dbReference type="EMBL" id="KAG9256882.1"/>
    </source>
</evidence>
<dbReference type="Proteomes" id="UP000887229">
    <property type="component" value="Unassembled WGS sequence"/>
</dbReference>
<dbReference type="RefSeq" id="XP_046120806.1">
    <property type="nucleotide sequence ID" value="XM_046262056.1"/>
</dbReference>
<sequence length="307" mass="35345">MSNAMNNLSQSNPKQVEMQAGEEVGQKAVHALQITNTEWTFWLPTLEEVYEECSFDTTSLRKENYEEILSRHAAPGGVDGMYVYDRPRSRLTAEGEKGSMMINYYKDESSKTMKIVAVRMGLYQKDDSNKFRAATRTSIRWAASETADYSTFMDVEIIGGRHSVARWPKAAYKCAPDDYPISTLELSQSIRQKQKHAYRHAQNSDVAKELEENEQYLLVSHRRNKILAEQLAESKKKTSEANELKKKHNATNTKLRAENKDLKAQLQKHLNNSNDVERLRDELLGTQEAFDELKRQYNELLELDDLP</sequence>
<protein>
    <submittedName>
        <fullName evidence="3">Uncharacterized protein</fullName>
    </submittedName>
</protein>
<gene>
    <name evidence="3" type="ORF">F5Z01DRAFT_634445</name>
</gene>
<accession>A0A9P7ZS74</accession>
<keyword evidence="1" id="KW-0175">Coiled coil</keyword>
<keyword evidence="4" id="KW-1185">Reference proteome</keyword>
<reference evidence="3" key="1">
    <citation type="journal article" date="2021" name="IMA Fungus">
        <title>Genomic characterization of three marine fungi, including Emericellopsis atlantica sp. nov. with signatures of a generalist lifestyle and marine biomass degradation.</title>
        <authorList>
            <person name="Hagestad O.C."/>
            <person name="Hou L."/>
            <person name="Andersen J.H."/>
            <person name="Hansen E.H."/>
            <person name="Altermark B."/>
            <person name="Li C."/>
            <person name="Kuhnert E."/>
            <person name="Cox R.J."/>
            <person name="Crous P.W."/>
            <person name="Spatafora J.W."/>
            <person name="Lail K."/>
            <person name="Amirebrahimi M."/>
            <person name="Lipzen A."/>
            <person name="Pangilinan J."/>
            <person name="Andreopoulos W."/>
            <person name="Hayes R.D."/>
            <person name="Ng V."/>
            <person name="Grigoriev I.V."/>
            <person name="Jackson S.A."/>
            <person name="Sutton T.D.S."/>
            <person name="Dobson A.D.W."/>
            <person name="Rama T."/>
        </authorList>
    </citation>
    <scope>NUCLEOTIDE SEQUENCE</scope>
    <source>
        <strain evidence="3">TS7</strain>
    </source>
</reference>
<comment type="caution">
    <text evidence="3">The sequence shown here is derived from an EMBL/GenBank/DDBJ whole genome shotgun (WGS) entry which is preliminary data.</text>
</comment>
<dbReference type="GeneID" id="70292959"/>
<feature type="compositionally biased region" description="Polar residues" evidence="2">
    <location>
        <begin position="1"/>
        <end position="14"/>
    </location>
</feature>
<proteinExistence type="predicted"/>
<evidence type="ECO:0000256" key="2">
    <source>
        <dbReference type="SAM" id="MobiDB-lite"/>
    </source>
</evidence>
<feature type="region of interest" description="Disordered" evidence="2">
    <location>
        <begin position="1"/>
        <end position="22"/>
    </location>
</feature>
<dbReference type="AlphaFoldDB" id="A0A9P7ZS74"/>
<dbReference type="EMBL" id="MU251247">
    <property type="protein sequence ID" value="KAG9256882.1"/>
    <property type="molecule type" value="Genomic_DNA"/>
</dbReference>